<evidence type="ECO:0000256" key="1">
    <source>
        <dbReference type="SAM" id="MobiDB-lite"/>
    </source>
</evidence>
<proteinExistence type="predicted"/>
<gene>
    <name evidence="2" type="ORF">ALOHA_HF4000APKG2H5ctg1g9</name>
</gene>
<dbReference type="AlphaFoldDB" id="B3T6F4"/>
<dbReference type="EMBL" id="EU016623">
    <property type="protein sequence ID" value="ABZ08163.1"/>
    <property type="molecule type" value="Genomic_DNA"/>
</dbReference>
<organism evidence="2">
    <name type="scientific">uncultured marine microorganism HF4000_APKG2H5</name>
    <dbReference type="NCBI Taxonomy" id="455545"/>
    <lineage>
        <taxon>unclassified sequences</taxon>
        <taxon>environmental samples</taxon>
    </lineage>
</organism>
<name>B3T6F4_9ZZZZ</name>
<feature type="region of interest" description="Disordered" evidence="1">
    <location>
        <begin position="58"/>
        <end position="78"/>
    </location>
</feature>
<accession>B3T6F4</accession>
<protein>
    <submittedName>
        <fullName evidence="2">Uncharacterized protein</fullName>
    </submittedName>
</protein>
<evidence type="ECO:0000313" key="2">
    <source>
        <dbReference type="EMBL" id="ABZ08163.1"/>
    </source>
</evidence>
<reference evidence="2" key="1">
    <citation type="journal article" date="2008" name="ISME J.">
        <title>Genomic patterns of recombination, clonal divergence and environment in marine microbial populations.</title>
        <authorList>
            <person name="Konstantinidis K.T."/>
            <person name="Delong E.F."/>
        </authorList>
    </citation>
    <scope>NUCLEOTIDE SEQUENCE</scope>
</reference>
<sequence>MLACWRNLIRVESIPTPIRKSQVLARNQATVGCRTMPELRASEKVIACIPGCDPSGSGTKETLSPHALKSGHGGSSGSMKYSSSAMLNSRSRIMPCRGLISFRYPLPVWIAPKGSLCLKCLNRTG</sequence>